<evidence type="ECO:0000256" key="2">
    <source>
        <dbReference type="ARBA" id="ARBA00004123"/>
    </source>
</evidence>
<dbReference type="PANTHER" id="PTHR22930:SF85">
    <property type="entry name" value="GH03217P-RELATED"/>
    <property type="match status" value="1"/>
</dbReference>
<comment type="caution">
    <text evidence="10">The sequence shown here is derived from an EMBL/GenBank/DDBJ whole genome shotgun (WGS) entry which is preliminary data.</text>
</comment>
<name>A0AAD5VE09_9AGAR</name>
<evidence type="ECO:0000313" key="10">
    <source>
        <dbReference type="EMBL" id="KAJ3552889.1"/>
    </source>
</evidence>
<dbReference type="InterPro" id="IPR045249">
    <property type="entry name" value="HARBI1-like"/>
</dbReference>
<evidence type="ECO:0000256" key="1">
    <source>
        <dbReference type="ARBA" id="ARBA00001968"/>
    </source>
</evidence>
<comment type="cofactor">
    <cofactor evidence="1">
        <name>a divalent metal cation</name>
        <dbReference type="ChEBI" id="CHEBI:60240"/>
    </cofactor>
</comment>
<dbReference type="EMBL" id="JANIEX010001987">
    <property type="protein sequence ID" value="KAJ3552889.1"/>
    <property type="molecule type" value="Genomic_DNA"/>
</dbReference>
<feature type="compositionally biased region" description="Low complexity" evidence="8">
    <location>
        <begin position="49"/>
        <end position="94"/>
    </location>
</feature>
<dbReference type="AlphaFoldDB" id="A0AAD5VE09"/>
<dbReference type="GO" id="GO:0005634">
    <property type="term" value="C:nucleus"/>
    <property type="evidence" value="ECO:0007669"/>
    <property type="project" value="UniProtKB-SubCell"/>
</dbReference>
<gene>
    <name evidence="10" type="ORF">NP233_g12771</name>
</gene>
<evidence type="ECO:0000256" key="4">
    <source>
        <dbReference type="ARBA" id="ARBA00022722"/>
    </source>
</evidence>
<dbReference type="Pfam" id="PF13359">
    <property type="entry name" value="DDE_Tnp_4"/>
    <property type="match status" value="1"/>
</dbReference>
<feature type="compositionally biased region" description="Acidic residues" evidence="8">
    <location>
        <begin position="95"/>
        <end position="112"/>
    </location>
</feature>
<evidence type="ECO:0000256" key="8">
    <source>
        <dbReference type="SAM" id="MobiDB-lite"/>
    </source>
</evidence>
<accession>A0AAD5VE09</accession>
<keyword evidence="4" id="KW-0540">Nuclease</keyword>
<feature type="region of interest" description="Disordered" evidence="8">
    <location>
        <begin position="475"/>
        <end position="517"/>
    </location>
</feature>
<keyword evidence="5" id="KW-0479">Metal-binding</keyword>
<evidence type="ECO:0000259" key="9">
    <source>
        <dbReference type="Pfam" id="PF13359"/>
    </source>
</evidence>
<feature type="domain" description="DDE Tnp4" evidence="9">
    <location>
        <begin position="306"/>
        <end position="462"/>
    </location>
</feature>
<organism evidence="10 11">
    <name type="scientific">Leucocoprinus birnbaumii</name>
    <dbReference type="NCBI Taxonomy" id="56174"/>
    <lineage>
        <taxon>Eukaryota</taxon>
        <taxon>Fungi</taxon>
        <taxon>Dikarya</taxon>
        <taxon>Basidiomycota</taxon>
        <taxon>Agaricomycotina</taxon>
        <taxon>Agaricomycetes</taxon>
        <taxon>Agaricomycetidae</taxon>
        <taxon>Agaricales</taxon>
        <taxon>Agaricineae</taxon>
        <taxon>Agaricaceae</taxon>
        <taxon>Leucocoprinus</taxon>
    </lineage>
</organism>
<dbReference type="GO" id="GO:0004518">
    <property type="term" value="F:nuclease activity"/>
    <property type="evidence" value="ECO:0007669"/>
    <property type="project" value="UniProtKB-KW"/>
</dbReference>
<dbReference type="PANTHER" id="PTHR22930">
    <property type="match status" value="1"/>
</dbReference>
<dbReference type="GO" id="GO:0046872">
    <property type="term" value="F:metal ion binding"/>
    <property type="evidence" value="ECO:0007669"/>
    <property type="project" value="UniProtKB-KW"/>
</dbReference>
<dbReference type="Proteomes" id="UP001213000">
    <property type="component" value="Unassembled WGS sequence"/>
</dbReference>
<evidence type="ECO:0000256" key="3">
    <source>
        <dbReference type="ARBA" id="ARBA00006958"/>
    </source>
</evidence>
<evidence type="ECO:0000256" key="7">
    <source>
        <dbReference type="ARBA" id="ARBA00023242"/>
    </source>
</evidence>
<feature type="region of interest" description="Disordered" evidence="8">
    <location>
        <begin position="49"/>
        <end position="112"/>
    </location>
</feature>
<dbReference type="GO" id="GO:0016787">
    <property type="term" value="F:hydrolase activity"/>
    <property type="evidence" value="ECO:0007669"/>
    <property type="project" value="UniProtKB-KW"/>
</dbReference>
<keyword evidence="7" id="KW-0539">Nucleus</keyword>
<comment type="similarity">
    <text evidence="3">Belongs to the HARBI1 family.</text>
</comment>
<keyword evidence="11" id="KW-1185">Reference proteome</keyword>
<sequence>MAVHDATPTHNVPLDFNFEDFDPQTLDDALGLPYYYSSSSCLTLSITDSNSDSDSAGQSQSSSAELSTNSSDDNTSTTTSSLSSLTDSVNSNDGMDMDLDLGSDEDAQEDDSWDADIEDWDETISQPVTERQCCPLRAYAHSRYVQDEIQKLYSQCYQEPCNKFPRGPAFLPHILHTLKHERPDHFRQELRITPFTFDRLVSHIVDDHIFHNKSQNEQIPVEDQLAIMLYHFGHFGNAAGLDKVAKWSGYAKGTVLLASRRVLTALLCDRFILETIRPPTQAEKEQAKHWVEKHSCRAWQDGWCMVDGTLVGLYQRPYWYGESYFDCKCNYSLNIQVVSMPNLRIIDIGYGFTGSTHDASAWQKTRIYSEKERYLEGNEFIWADSAYPIEEWLVAPYKKPERDEPQNEVFNNHLSMIHIRSEHAIGFLKGRFQSLKDLRILIRNAETHKLATYWVLACVAVHSFAMEIEAEERGLSSADEDDPFIVEGLSSDPDSDDDEHGLRSGQRRKDGSQWTQVARAQRESLKAKLFQAIGYDSSEDEE</sequence>
<keyword evidence="6" id="KW-0378">Hydrolase</keyword>
<dbReference type="InterPro" id="IPR027806">
    <property type="entry name" value="HARBI1_dom"/>
</dbReference>
<comment type="subcellular location">
    <subcellularLocation>
        <location evidence="2">Nucleus</location>
    </subcellularLocation>
</comment>
<proteinExistence type="inferred from homology"/>
<reference evidence="10" key="1">
    <citation type="submission" date="2022-07" db="EMBL/GenBank/DDBJ databases">
        <title>Genome Sequence of Leucocoprinus birnbaumii.</title>
        <authorList>
            <person name="Buettner E."/>
        </authorList>
    </citation>
    <scope>NUCLEOTIDE SEQUENCE</scope>
    <source>
        <strain evidence="10">VT141</strain>
    </source>
</reference>
<evidence type="ECO:0000256" key="6">
    <source>
        <dbReference type="ARBA" id="ARBA00022801"/>
    </source>
</evidence>
<protein>
    <recommendedName>
        <fullName evidence="9">DDE Tnp4 domain-containing protein</fullName>
    </recommendedName>
</protein>
<evidence type="ECO:0000256" key="5">
    <source>
        <dbReference type="ARBA" id="ARBA00022723"/>
    </source>
</evidence>
<evidence type="ECO:0000313" key="11">
    <source>
        <dbReference type="Proteomes" id="UP001213000"/>
    </source>
</evidence>